<evidence type="ECO:0000313" key="2">
    <source>
        <dbReference type="EMBL" id="MET3732197.1"/>
    </source>
</evidence>
<dbReference type="SUPFAM" id="SSF69255">
    <property type="entry name" value="gp5 N-terminal domain-like"/>
    <property type="match status" value="1"/>
</dbReference>
<dbReference type="Proteomes" id="UP001549146">
    <property type="component" value="Unassembled WGS sequence"/>
</dbReference>
<dbReference type="RefSeq" id="WP_354509190.1">
    <property type="nucleotide sequence ID" value="NZ_JBEPMO010000009.1"/>
</dbReference>
<comment type="caution">
    <text evidence="2">The sequence shown here is derived from an EMBL/GenBank/DDBJ whole genome shotgun (WGS) entry which is preliminary data.</text>
</comment>
<gene>
    <name evidence="2" type="ORF">ABID46_001784</name>
</gene>
<evidence type="ECO:0000259" key="1">
    <source>
        <dbReference type="Pfam" id="PF04717"/>
    </source>
</evidence>
<dbReference type="Gene3D" id="2.40.50.230">
    <property type="entry name" value="Gp5 N-terminal domain"/>
    <property type="match status" value="1"/>
</dbReference>
<dbReference type="InterPro" id="IPR006531">
    <property type="entry name" value="Gp5/Vgr_OB"/>
</dbReference>
<evidence type="ECO:0000313" key="3">
    <source>
        <dbReference type="Proteomes" id="UP001549146"/>
    </source>
</evidence>
<dbReference type="EMBL" id="JBEPMO010000009">
    <property type="protein sequence ID" value="MET3732197.1"/>
    <property type="molecule type" value="Genomic_DNA"/>
</dbReference>
<accession>A0ABV2LXE1</accession>
<organism evidence="2 3">
    <name type="scientific">Moheibacter stercoris</name>
    <dbReference type="NCBI Taxonomy" id="1628251"/>
    <lineage>
        <taxon>Bacteria</taxon>
        <taxon>Pseudomonadati</taxon>
        <taxon>Bacteroidota</taxon>
        <taxon>Flavobacteriia</taxon>
        <taxon>Flavobacteriales</taxon>
        <taxon>Weeksellaceae</taxon>
        <taxon>Moheibacter</taxon>
    </lineage>
</organism>
<reference evidence="2 3" key="1">
    <citation type="submission" date="2024-06" db="EMBL/GenBank/DDBJ databases">
        <title>Genomic Encyclopedia of Type Strains, Phase IV (KMG-IV): sequencing the most valuable type-strain genomes for metagenomic binning, comparative biology and taxonomic classification.</title>
        <authorList>
            <person name="Goeker M."/>
        </authorList>
    </citation>
    <scope>NUCLEOTIDE SEQUENCE [LARGE SCALE GENOMIC DNA]</scope>
    <source>
        <strain evidence="2 3">DSM 29388</strain>
    </source>
</reference>
<protein>
    <submittedName>
        <fullName evidence="2">Uncharacterized protein involved in type VI secretion and phage assembly</fullName>
    </submittedName>
</protein>
<keyword evidence="3" id="KW-1185">Reference proteome</keyword>
<dbReference type="Pfam" id="PF05954">
    <property type="entry name" value="Phage_GPD"/>
    <property type="match status" value="1"/>
</dbReference>
<dbReference type="SUPFAM" id="SSF69349">
    <property type="entry name" value="Phage fibre proteins"/>
    <property type="match status" value="1"/>
</dbReference>
<dbReference type="Gene3D" id="3.55.50.10">
    <property type="entry name" value="Baseplate protein-like domains"/>
    <property type="match status" value="1"/>
</dbReference>
<feature type="domain" description="Gp5/Type VI secretion system Vgr protein OB-fold" evidence="1">
    <location>
        <begin position="375"/>
        <end position="449"/>
    </location>
</feature>
<dbReference type="Pfam" id="PF04717">
    <property type="entry name" value="Phage_base_V"/>
    <property type="match status" value="1"/>
</dbReference>
<proteinExistence type="predicted"/>
<dbReference type="InterPro" id="IPR037026">
    <property type="entry name" value="Vgr_OB-fold_dom_sf"/>
</dbReference>
<sequence length="620" mass="67366">MPIHTTISIEINGNAIPKFSRFVLEQKVNAHHKFSIVIPISFEWLNSAMDKAQSYVGQKTLVTIAPSHFSTGETLQFRGIVSEAQLIKGDGSSGAILINGFSTTFQMEGLPDTKSFNEKKLSEIANEIISRYPQDRLEPKVNLEDDSTLPYTVQYNESDFQFLARMAAKKAVWFYYNGRELIFGKPESKQINLTYGSGLSSFNFEMRTKPVKFSYYGYDPSETQNEVVSSEEVTPALNTVTEALFSNSRSMFPSSANVLYNQPIKEGELRNHLSSRIKAQTLAQVSDLLTISGSSDNPAIRIGDIVTINDPGFSVSALENGLQAPKNYGSFYITDILHACDESGNYYNEFRGITSDAQSPPYGNVHSISQAEIQSGIVVDNNDPKGLSRIQVQFPWQKSNGSTTPWVRVTTPYAGNGKGFHVIPEIGEEVLVEFEGGNPEKPVVIGAMFHGKGKSGHGGAGNYMKGFQTASGNKITLNDKDGSVFVSNGNGCGSITIDSAGNITINSCENIYLKAGKNIQLDAKENVDIVAGKNIYQTALENDIFSIASKNILQFAMEEKISMAAFTSDVEISVFAGKLSQLAMDFAIDAVLSGKIGTGVSLNVNGGSMTDVKGAVVKIN</sequence>
<name>A0ABV2LXE1_9FLAO</name>
<dbReference type="SUPFAM" id="SSF69279">
    <property type="entry name" value="Phage tail proteins"/>
    <property type="match status" value="1"/>
</dbReference>